<proteinExistence type="predicted"/>
<evidence type="ECO:0000256" key="5">
    <source>
        <dbReference type="ARBA" id="ARBA00023049"/>
    </source>
</evidence>
<dbReference type="AlphaFoldDB" id="A0A0N4Z443"/>
<dbReference type="PROSITE" id="PS51864">
    <property type="entry name" value="ASTACIN"/>
    <property type="match status" value="1"/>
</dbReference>
<dbReference type="InterPro" id="IPR001506">
    <property type="entry name" value="Peptidase_M12A"/>
</dbReference>
<dbReference type="InterPro" id="IPR000742">
    <property type="entry name" value="EGF"/>
</dbReference>
<evidence type="ECO:0000256" key="4">
    <source>
        <dbReference type="ARBA" id="ARBA00022833"/>
    </source>
</evidence>
<feature type="chain" id="PRO_5005733209" description="Metalloendopeptidase" evidence="8">
    <location>
        <begin position="21"/>
        <end position="304"/>
    </location>
</feature>
<evidence type="ECO:0000313" key="11">
    <source>
        <dbReference type="WBParaSite" id="PTRK_0000176710.1"/>
    </source>
</evidence>
<keyword evidence="8" id="KW-0732">Signal</keyword>
<dbReference type="GO" id="GO:0006508">
    <property type="term" value="P:proteolysis"/>
    <property type="evidence" value="ECO:0007669"/>
    <property type="project" value="UniProtKB-KW"/>
</dbReference>
<dbReference type="Proteomes" id="UP000038045">
    <property type="component" value="Unplaced"/>
</dbReference>
<evidence type="ECO:0000256" key="3">
    <source>
        <dbReference type="ARBA" id="ARBA00022801"/>
    </source>
</evidence>
<dbReference type="Gene3D" id="3.40.390.10">
    <property type="entry name" value="Collagenase (Catalytic Domain)"/>
    <property type="match status" value="1"/>
</dbReference>
<keyword evidence="1 7" id="KW-0645">Protease</keyword>
<feature type="binding site" evidence="7">
    <location>
        <position position="92"/>
    </location>
    <ligand>
        <name>Zn(2+)</name>
        <dbReference type="ChEBI" id="CHEBI:29105"/>
        <note>catalytic</note>
    </ligand>
</feature>
<dbReference type="Pfam" id="PF01400">
    <property type="entry name" value="Astacin"/>
    <property type="match status" value="1"/>
</dbReference>
<keyword evidence="10" id="KW-1185">Reference proteome</keyword>
<dbReference type="GO" id="GO:0008270">
    <property type="term" value="F:zinc ion binding"/>
    <property type="evidence" value="ECO:0007669"/>
    <property type="project" value="UniProtKB-UniRule"/>
</dbReference>
<evidence type="ECO:0000256" key="6">
    <source>
        <dbReference type="ARBA" id="ARBA00023157"/>
    </source>
</evidence>
<keyword evidence="2 7" id="KW-0479">Metal-binding</keyword>
<keyword evidence="4 7" id="KW-0862">Zinc</keyword>
<feature type="active site" evidence="7">
    <location>
        <position position="89"/>
    </location>
</feature>
<feature type="binding site" evidence="7">
    <location>
        <position position="98"/>
    </location>
    <ligand>
        <name>Zn(2+)</name>
        <dbReference type="ChEBI" id="CHEBI:29105"/>
        <note>catalytic</note>
    </ligand>
</feature>
<evidence type="ECO:0000256" key="8">
    <source>
        <dbReference type="RuleBase" id="RU361183"/>
    </source>
</evidence>
<keyword evidence="6" id="KW-1015">Disulfide bond</keyword>
<dbReference type="SMART" id="SM00235">
    <property type="entry name" value="ZnMc"/>
    <property type="match status" value="1"/>
</dbReference>
<dbReference type="WBParaSite" id="PTRK_0000176710.1">
    <property type="protein sequence ID" value="PTRK_0000176710.1"/>
    <property type="gene ID" value="PTRK_0000176710"/>
</dbReference>
<feature type="binding site" evidence="7">
    <location>
        <position position="88"/>
    </location>
    <ligand>
        <name>Zn(2+)</name>
        <dbReference type="ChEBI" id="CHEBI:29105"/>
        <note>catalytic</note>
    </ligand>
</feature>
<keyword evidence="3 7" id="KW-0378">Hydrolase</keyword>
<dbReference type="PANTHER" id="PTHR10127:SF780">
    <property type="entry name" value="METALLOENDOPEPTIDASE"/>
    <property type="match status" value="1"/>
</dbReference>
<evidence type="ECO:0000313" key="10">
    <source>
        <dbReference type="Proteomes" id="UP000038045"/>
    </source>
</evidence>
<dbReference type="PROSITE" id="PS00022">
    <property type="entry name" value="EGF_1"/>
    <property type="match status" value="1"/>
</dbReference>
<feature type="signal peptide" evidence="8">
    <location>
        <begin position="1"/>
        <end position="20"/>
    </location>
</feature>
<evidence type="ECO:0000256" key="1">
    <source>
        <dbReference type="ARBA" id="ARBA00022670"/>
    </source>
</evidence>
<protein>
    <recommendedName>
        <fullName evidence="8">Metalloendopeptidase</fullName>
        <ecNumber evidence="8">3.4.24.-</ecNumber>
    </recommendedName>
</protein>
<dbReference type="EC" id="3.4.24.-" evidence="8"/>
<dbReference type="PANTHER" id="PTHR10127">
    <property type="entry name" value="DISCOIDIN, CUB, EGF, LAMININ , AND ZINC METALLOPROTEASE DOMAIN CONTAINING"/>
    <property type="match status" value="1"/>
</dbReference>
<dbReference type="GO" id="GO:0004222">
    <property type="term" value="F:metalloendopeptidase activity"/>
    <property type="evidence" value="ECO:0007669"/>
    <property type="project" value="UniProtKB-UniRule"/>
</dbReference>
<sequence length="304" mass="34685">MEIYLIILFFVLIPKIIVVSYKEEVRKAVGVIQNETCITFQETNDLSGPGLRFTQGRGCGSLIGRDPKNIPQSITIMDNCRFYTYIMHEIGHALGLVHEMKRPDRNNYIIVNKSNIKYGTYDQLYNMYSSSQVITHNLKYDYGSLMHYRYNAFSNGRGHTIIPKDTNYFNTIGQRIELGFNDVKNLNLYYCSDKCKNSLPCKVGGYPDPNNCKICKCPRFYTGTYCQSILKSSSGCGISKLEAKSYIKYVKFDGIKSCYLLITTNSKYKIELTISGIFRSYDCKPHSGLEVKYYSDKSVSGAIL</sequence>
<feature type="domain" description="Peptidase M12A" evidence="9">
    <location>
        <begin position="1"/>
        <end position="192"/>
    </location>
</feature>
<comment type="cofactor">
    <cofactor evidence="7 8">
        <name>Zn(2+)</name>
        <dbReference type="ChEBI" id="CHEBI:29105"/>
    </cofactor>
    <text evidence="7 8">Binds 1 zinc ion per subunit.</text>
</comment>
<dbReference type="InterPro" id="IPR006026">
    <property type="entry name" value="Peptidase_Metallo"/>
</dbReference>
<dbReference type="InterPro" id="IPR024079">
    <property type="entry name" value="MetalloPept_cat_dom_sf"/>
</dbReference>
<name>A0A0N4Z443_PARTI</name>
<evidence type="ECO:0000256" key="7">
    <source>
        <dbReference type="PROSITE-ProRule" id="PRU01211"/>
    </source>
</evidence>
<keyword evidence="5 7" id="KW-0482">Metalloprotease</keyword>
<evidence type="ECO:0000256" key="2">
    <source>
        <dbReference type="ARBA" id="ARBA00022723"/>
    </source>
</evidence>
<dbReference type="PRINTS" id="PR00480">
    <property type="entry name" value="ASTACIN"/>
</dbReference>
<comment type="caution">
    <text evidence="7">Lacks conserved residue(s) required for the propagation of feature annotation.</text>
</comment>
<evidence type="ECO:0000259" key="9">
    <source>
        <dbReference type="PROSITE" id="PS51864"/>
    </source>
</evidence>
<dbReference type="SUPFAM" id="SSF55486">
    <property type="entry name" value="Metalloproteases ('zincins'), catalytic domain"/>
    <property type="match status" value="1"/>
</dbReference>
<organism evidence="10 11">
    <name type="scientific">Parastrongyloides trichosuri</name>
    <name type="common">Possum-specific nematode worm</name>
    <dbReference type="NCBI Taxonomy" id="131310"/>
    <lineage>
        <taxon>Eukaryota</taxon>
        <taxon>Metazoa</taxon>
        <taxon>Ecdysozoa</taxon>
        <taxon>Nematoda</taxon>
        <taxon>Chromadorea</taxon>
        <taxon>Rhabditida</taxon>
        <taxon>Tylenchina</taxon>
        <taxon>Panagrolaimomorpha</taxon>
        <taxon>Strongyloidoidea</taxon>
        <taxon>Strongyloididae</taxon>
        <taxon>Parastrongyloides</taxon>
    </lineage>
</organism>
<reference evidence="11" key="1">
    <citation type="submission" date="2017-02" db="UniProtKB">
        <authorList>
            <consortium name="WormBaseParasite"/>
        </authorList>
    </citation>
    <scope>IDENTIFICATION</scope>
</reference>
<accession>A0A0N4Z443</accession>